<evidence type="ECO:0000256" key="3">
    <source>
        <dbReference type="ARBA" id="ARBA00016246"/>
    </source>
</evidence>
<evidence type="ECO:0000259" key="9">
    <source>
        <dbReference type="Pfam" id="PF07195"/>
    </source>
</evidence>
<keyword evidence="4 7" id="KW-0175">Coiled coil</keyword>
<dbReference type="Pfam" id="PF07195">
    <property type="entry name" value="FliD_C"/>
    <property type="match status" value="1"/>
</dbReference>
<keyword evidence="5 7" id="KW-0975">Bacterial flagellum</keyword>
<sequence>MSAISDLNIGSSAYDLDALYTKLETVEKQSLAPITQQATTVKSQVSAFGQLRSALEALQQATKNLSTVSALNATSVVSNNTSFTAKSNSNASVGSYQVNVKQLATAQSLLSSKISSNQKPLGTAGAQGRTISLSTGSGEPVTIALEDGDTSLNGIVNAINKSGAGVVATSIKSNDGEYYLSITGKQTGADNTIKISVSGDDALQALIGYDGSSTSTGMQQSAAGQDALLSVNGIDVQSASNTVIDAPYGVTLTLNSVSTEGERLEIGNNTADTVKNVKAWVTAYNNVQSVVANLTKFAGSGGLSTDTSSNGPLIGNGTVRDIQNQLRAVLNTKQSGTLTIMAELGITQNTIKGADGSVGTLNIDEDKLTATLTSTPQAVYNFFVGDGKTTGFSTVANNTLNNILSDSYSQKGTLTSAVNALNDAYGKLEDRYDQQQARIDATMARYKTQFTQLNKTLAQMNGTKEYLKSQFSTSSD</sequence>
<keyword evidence="10" id="KW-0969">Cilium</keyword>
<proteinExistence type="inferred from homology"/>
<comment type="caution">
    <text evidence="10">The sequence shown here is derived from an EMBL/GenBank/DDBJ whole genome shotgun (WGS) entry which is preliminary data.</text>
</comment>
<dbReference type="Proteomes" id="UP000790096">
    <property type="component" value="Unassembled WGS sequence"/>
</dbReference>
<dbReference type="InterPro" id="IPR040026">
    <property type="entry name" value="FliD"/>
</dbReference>
<comment type="function">
    <text evidence="6">Required for the morphogenesis and for the elongation of the flagellar filament by facilitating polymerization of the flagellin monomers at the tip of growing filament. Forms a capping structure, which prevents flagellin subunits (transported through the central channel of the flagellum) from leaking out without polymerization at the distal end.</text>
</comment>
<feature type="coiled-coil region" evidence="7">
    <location>
        <begin position="418"/>
        <end position="445"/>
    </location>
</feature>
<feature type="domain" description="Flagellar hook-associated protein 2 N-terminal" evidence="8">
    <location>
        <begin position="12"/>
        <end position="107"/>
    </location>
</feature>
<comment type="similarity">
    <text evidence="1 7">Belongs to the FliD family.</text>
</comment>
<evidence type="ECO:0000256" key="6">
    <source>
        <dbReference type="ARBA" id="ARBA00025175"/>
    </source>
</evidence>
<dbReference type="InterPro" id="IPR003481">
    <property type="entry name" value="FliD_N"/>
</dbReference>
<dbReference type="RefSeq" id="WP_214235122.1">
    <property type="nucleotide sequence ID" value="NZ_JABBFR010000001.1"/>
</dbReference>
<protein>
    <recommendedName>
        <fullName evidence="3 7">Flagellar hook-associated protein 2</fullName>
        <shortName evidence="7">HAP2</shortName>
    </recommendedName>
    <alternativeName>
        <fullName evidence="7">Flagellar cap protein</fullName>
    </alternativeName>
</protein>
<feature type="domain" description="Flagellar hook-associated protein 2 C-terminal" evidence="9">
    <location>
        <begin position="224"/>
        <end position="461"/>
    </location>
</feature>
<name>A0ABS5SS93_9GAMM</name>
<gene>
    <name evidence="10" type="primary">fliD</name>
    <name evidence="10" type="ORF">HH682_00275</name>
</gene>
<evidence type="ECO:0000313" key="10">
    <source>
        <dbReference type="EMBL" id="MBT0722900.1"/>
    </source>
</evidence>
<dbReference type="EMBL" id="JABBFR010000001">
    <property type="protein sequence ID" value="MBT0722900.1"/>
    <property type="molecule type" value="Genomic_DNA"/>
</dbReference>
<dbReference type="NCBIfam" id="NF005955">
    <property type="entry name" value="PRK08032.1"/>
    <property type="match status" value="1"/>
</dbReference>
<comment type="subunit">
    <text evidence="2 7">Homopentamer.</text>
</comment>
<keyword evidence="7" id="KW-0964">Secreted</keyword>
<dbReference type="InterPro" id="IPR010809">
    <property type="entry name" value="FliD_C"/>
</dbReference>
<evidence type="ECO:0000256" key="5">
    <source>
        <dbReference type="ARBA" id="ARBA00023143"/>
    </source>
</evidence>
<evidence type="ECO:0000313" key="11">
    <source>
        <dbReference type="Proteomes" id="UP000790096"/>
    </source>
</evidence>
<keyword evidence="10" id="KW-0966">Cell projection</keyword>
<keyword evidence="10" id="KW-0282">Flagellum</keyword>
<organism evidence="10 11">
    <name type="scientific">Rosenbergiella gaditana</name>
    <dbReference type="NCBI Taxonomy" id="2726987"/>
    <lineage>
        <taxon>Bacteria</taxon>
        <taxon>Pseudomonadati</taxon>
        <taxon>Pseudomonadota</taxon>
        <taxon>Gammaproteobacteria</taxon>
        <taxon>Enterobacterales</taxon>
        <taxon>Erwiniaceae</taxon>
        <taxon>Rosenbergiella</taxon>
    </lineage>
</organism>
<dbReference type="PANTHER" id="PTHR30288">
    <property type="entry name" value="FLAGELLAR CAP/ASSEMBLY PROTEIN FLID"/>
    <property type="match status" value="1"/>
</dbReference>
<evidence type="ECO:0000259" key="8">
    <source>
        <dbReference type="Pfam" id="PF02465"/>
    </source>
</evidence>
<evidence type="ECO:0000256" key="2">
    <source>
        <dbReference type="ARBA" id="ARBA00011255"/>
    </source>
</evidence>
<accession>A0ABS5SS93</accession>
<keyword evidence="11" id="KW-1185">Reference proteome</keyword>
<dbReference type="Pfam" id="PF02465">
    <property type="entry name" value="FliD_N"/>
    <property type="match status" value="1"/>
</dbReference>
<evidence type="ECO:0000256" key="1">
    <source>
        <dbReference type="ARBA" id="ARBA00009764"/>
    </source>
</evidence>
<comment type="subcellular location">
    <subcellularLocation>
        <location evidence="7">Secreted</location>
    </subcellularLocation>
    <subcellularLocation>
        <location evidence="7">Bacterial flagellum</location>
    </subcellularLocation>
</comment>
<evidence type="ECO:0000256" key="4">
    <source>
        <dbReference type="ARBA" id="ARBA00023054"/>
    </source>
</evidence>
<dbReference type="PANTHER" id="PTHR30288:SF0">
    <property type="entry name" value="FLAGELLAR HOOK-ASSOCIATED PROTEIN 2"/>
    <property type="match status" value="1"/>
</dbReference>
<evidence type="ECO:0000256" key="7">
    <source>
        <dbReference type="RuleBase" id="RU362066"/>
    </source>
</evidence>
<reference evidence="10 11" key="1">
    <citation type="submission" date="2020-04" db="EMBL/GenBank/DDBJ databases">
        <title>Genome sequencing of Rosenbergiella species.</title>
        <authorList>
            <person name="Alvarez-Perez S."/>
            <person name="Lievens B."/>
        </authorList>
    </citation>
    <scope>NUCLEOTIDE SEQUENCE [LARGE SCALE GENOMIC DNA]</scope>
    <source>
        <strain evidence="10 11">S61</strain>
    </source>
</reference>
<comment type="function">
    <text evidence="7">Required for morphogenesis and for the elongation of the flagellar filament by facilitating polymerization of the flagellin monomers at the tip of growing filament. Forms a capping structure, which prevents flagellin subunits (transported through the central channel of the flagellum) from leaking out without polymerization at the distal end.</text>
</comment>